<evidence type="ECO:0000313" key="3">
    <source>
        <dbReference type="Proteomes" id="UP000319004"/>
    </source>
</evidence>
<dbReference type="Proteomes" id="UP000319004">
    <property type="component" value="Chromosome"/>
</dbReference>
<reference evidence="2 3" key="1">
    <citation type="submission" date="2019-03" db="EMBL/GenBank/DDBJ databases">
        <title>Deep-cultivation of Planctomycetes and their phenomic and genomic characterization uncovers novel biology.</title>
        <authorList>
            <person name="Wiegand S."/>
            <person name="Jogler M."/>
            <person name="Boedeker C."/>
            <person name="Pinto D."/>
            <person name="Vollmers J."/>
            <person name="Rivas-Marin E."/>
            <person name="Kohn T."/>
            <person name="Peeters S.H."/>
            <person name="Heuer A."/>
            <person name="Rast P."/>
            <person name="Oberbeckmann S."/>
            <person name="Bunk B."/>
            <person name="Jeske O."/>
            <person name="Meyerdierks A."/>
            <person name="Storesund J.E."/>
            <person name="Kallscheuer N."/>
            <person name="Luecker S."/>
            <person name="Lage O.M."/>
            <person name="Pohl T."/>
            <person name="Merkel B.J."/>
            <person name="Hornburger P."/>
            <person name="Mueller R.-W."/>
            <person name="Bruemmer F."/>
            <person name="Labrenz M."/>
            <person name="Spormann A.M."/>
            <person name="Op den Camp H."/>
            <person name="Overmann J."/>
            <person name="Amann R."/>
            <person name="Jetten M.S.M."/>
            <person name="Mascher T."/>
            <person name="Medema M.H."/>
            <person name="Devos D.P."/>
            <person name="Kaster A.-K."/>
            <person name="Ovreas L."/>
            <person name="Rohde M."/>
            <person name="Galperin M.Y."/>
            <person name="Jogler C."/>
        </authorList>
    </citation>
    <scope>NUCLEOTIDE SEQUENCE [LARGE SCALE GENOMIC DNA]</scope>
    <source>
        <strain evidence="2 3">Enr13</strain>
    </source>
</reference>
<dbReference type="EC" id="3.1.-.-" evidence="2"/>
<keyword evidence="2" id="KW-0378">Hydrolase</keyword>
<feature type="region of interest" description="Disordered" evidence="1">
    <location>
        <begin position="166"/>
        <end position="189"/>
    </location>
</feature>
<dbReference type="PANTHER" id="PTHR32305:SF15">
    <property type="entry name" value="PROTEIN RHSA-RELATED"/>
    <property type="match status" value="1"/>
</dbReference>
<feature type="compositionally biased region" description="Basic and acidic residues" evidence="1">
    <location>
        <begin position="171"/>
        <end position="181"/>
    </location>
</feature>
<dbReference type="AlphaFoldDB" id="A0A518HRV9"/>
<evidence type="ECO:0000313" key="2">
    <source>
        <dbReference type="EMBL" id="QDV43590.1"/>
    </source>
</evidence>
<dbReference type="InterPro" id="IPR022385">
    <property type="entry name" value="Rhs_assc_core"/>
</dbReference>
<keyword evidence="3" id="KW-1185">Reference proteome</keyword>
<proteinExistence type="predicted"/>
<protein>
    <submittedName>
        <fullName evidence="2">tRNA3(Ser)-specific nuclease WapA</fullName>
        <ecNumber evidence="2">3.1.-.-</ecNumber>
    </submittedName>
</protein>
<dbReference type="PANTHER" id="PTHR32305">
    <property type="match status" value="1"/>
</dbReference>
<feature type="region of interest" description="Disordered" evidence="1">
    <location>
        <begin position="43"/>
        <end position="68"/>
    </location>
</feature>
<accession>A0A518HRV9</accession>
<name>A0A518HRV9_9BACT</name>
<dbReference type="NCBIfam" id="TIGR03696">
    <property type="entry name" value="Rhs_assc_core"/>
    <property type="match status" value="1"/>
</dbReference>
<dbReference type="EMBL" id="CP037423">
    <property type="protein sequence ID" value="QDV43590.1"/>
    <property type="molecule type" value="Genomic_DNA"/>
</dbReference>
<gene>
    <name evidence="2" type="primary">wapA_7</name>
    <name evidence="2" type="ORF">Enr13x_34470</name>
</gene>
<dbReference type="OrthoDB" id="291501at2"/>
<evidence type="ECO:0000256" key="1">
    <source>
        <dbReference type="SAM" id="MobiDB-lite"/>
    </source>
</evidence>
<dbReference type="KEGG" id="snep:Enr13x_34470"/>
<dbReference type="Gene3D" id="2.180.10.10">
    <property type="entry name" value="RHS repeat-associated core"/>
    <property type="match status" value="1"/>
</dbReference>
<sequence length="363" mass="41123">MTMLSPPLCDGRGAHARPRGSWESVATTLKLDHSCILPLASRCSPRQKSDAPSANPVRHSHGTQPYSINALTDSSGTIKARYAYDAYGGLSIFDSSGTARTSTAEDNRYTYTGREYDDVLDLYHYRARMYNAIAGRFCSRDPIGFNEDGYLLYEYVRSTPLRLRDPYGLQRDGENEKKNLGPKDPAGRSCPDEHKCFVAVCVECGNPNWERDLLREFLEGNPQFPSTGHAAVCWNCKDVPKEVRKKFRISRTPPQQCVGFHPTSKNPVDTAPGKPFFQFDRMKKRCDAAYMYRVCPETIEKVLYGIAKDFEEEWMYNVFAIDGDHCTSRACRKLRDAGIPCPLIIDPRTICEDPDSIKRRKSR</sequence>
<dbReference type="InterPro" id="IPR050708">
    <property type="entry name" value="T6SS_VgrG/RHS"/>
</dbReference>
<organism evidence="2 3">
    <name type="scientific">Stieleria neptunia</name>
    <dbReference type="NCBI Taxonomy" id="2527979"/>
    <lineage>
        <taxon>Bacteria</taxon>
        <taxon>Pseudomonadati</taxon>
        <taxon>Planctomycetota</taxon>
        <taxon>Planctomycetia</taxon>
        <taxon>Pirellulales</taxon>
        <taxon>Pirellulaceae</taxon>
        <taxon>Stieleria</taxon>
    </lineage>
</organism>
<dbReference type="GO" id="GO:0016787">
    <property type="term" value="F:hydrolase activity"/>
    <property type="evidence" value="ECO:0007669"/>
    <property type="project" value="UniProtKB-KW"/>
</dbReference>